<comment type="caution">
    <text evidence="1">The sequence shown here is derived from an EMBL/GenBank/DDBJ whole genome shotgun (WGS) entry which is preliminary data.</text>
</comment>
<protein>
    <submittedName>
        <fullName evidence="1">Integrase</fullName>
    </submittedName>
</protein>
<dbReference type="EMBL" id="AZMM01003051">
    <property type="protein sequence ID" value="ETJ42963.1"/>
    <property type="molecule type" value="Genomic_DNA"/>
</dbReference>
<gene>
    <name evidence="1" type="ORF">Q604_UNBC03051G0001</name>
</gene>
<evidence type="ECO:0000313" key="1">
    <source>
        <dbReference type="EMBL" id="ETJ42963.1"/>
    </source>
</evidence>
<reference evidence="1" key="1">
    <citation type="submission" date="2013-12" db="EMBL/GenBank/DDBJ databases">
        <title>A Varibaculum cambriense genome reconstructed from a premature infant gut community with otherwise low bacterial novelty that shifts toward anaerobic metabolism during the third week of life.</title>
        <authorList>
            <person name="Brown C.T."/>
            <person name="Sharon I."/>
            <person name="Thomas B.C."/>
            <person name="Castelle C.J."/>
            <person name="Morowitz M.J."/>
            <person name="Banfield J.F."/>
        </authorList>
    </citation>
    <scope>NUCLEOTIDE SEQUENCE</scope>
</reference>
<accession>W1YK99</accession>
<organism evidence="1">
    <name type="scientific">human gut metagenome</name>
    <dbReference type="NCBI Taxonomy" id="408170"/>
    <lineage>
        <taxon>unclassified sequences</taxon>
        <taxon>metagenomes</taxon>
        <taxon>organismal metagenomes</taxon>
    </lineage>
</organism>
<proteinExistence type="predicted"/>
<dbReference type="AlphaFoldDB" id="W1YK99"/>
<sequence length="55" mass="6698">SVQKLNNCFSQAFKDALNEEIIERDQTWNDPIYERKPTKKEEDKFMSLTEYRKLK</sequence>
<feature type="non-terminal residue" evidence="1">
    <location>
        <position position="1"/>
    </location>
</feature>
<name>W1YK99_9ZZZZ</name>